<dbReference type="PANTHER" id="PTHR32063">
    <property type="match status" value="1"/>
</dbReference>
<evidence type="ECO:0000256" key="1">
    <source>
        <dbReference type="SAM" id="Phobius"/>
    </source>
</evidence>
<dbReference type="InterPro" id="IPR001036">
    <property type="entry name" value="Acrflvin-R"/>
</dbReference>
<protein>
    <recommendedName>
        <fullName evidence="3">Acriflavin resistance protein</fullName>
    </recommendedName>
</protein>
<dbReference type="GO" id="GO:0042910">
    <property type="term" value="F:xenobiotic transmembrane transporter activity"/>
    <property type="evidence" value="ECO:0007669"/>
    <property type="project" value="TreeGrafter"/>
</dbReference>
<organism evidence="2">
    <name type="scientific">marine sediment metagenome</name>
    <dbReference type="NCBI Taxonomy" id="412755"/>
    <lineage>
        <taxon>unclassified sequences</taxon>
        <taxon>metagenomes</taxon>
        <taxon>ecological metagenomes</taxon>
    </lineage>
</organism>
<proteinExistence type="predicted"/>
<keyword evidence="1" id="KW-0472">Membrane</keyword>
<dbReference type="PANTHER" id="PTHR32063:SF0">
    <property type="entry name" value="SWARMING MOTILITY PROTEIN SWRC"/>
    <property type="match status" value="1"/>
</dbReference>
<dbReference type="AlphaFoldDB" id="X1GA14"/>
<dbReference type="Pfam" id="PF00873">
    <property type="entry name" value="ACR_tran"/>
    <property type="match status" value="1"/>
</dbReference>
<accession>X1GA14</accession>
<name>X1GA14_9ZZZZ</name>
<dbReference type="Gene3D" id="3.30.70.1430">
    <property type="entry name" value="Multidrug efflux transporter AcrB pore domain"/>
    <property type="match status" value="1"/>
</dbReference>
<keyword evidence="1" id="KW-1133">Transmembrane helix</keyword>
<evidence type="ECO:0000313" key="2">
    <source>
        <dbReference type="EMBL" id="GAH29873.1"/>
    </source>
</evidence>
<sequence>MKIFVERPIATAMFFVAVFFLGIYSFLNVPFELAPKEEYPRLTIDTSWSDVPPEIIQTQITSPLEEVASRIKGVTKVTSNSRIGRSRITLEFDPKTNMEFATLALREEISRIEIHGSERQIFDRQN</sequence>
<dbReference type="Gene3D" id="1.20.1640.10">
    <property type="entry name" value="Multidrug efflux transporter AcrB transmembrane domain"/>
    <property type="match status" value="1"/>
</dbReference>
<dbReference type="EMBL" id="BARU01001167">
    <property type="protein sequence ID" value="GAH29873.1"/>
    <property type="molecule type" value="Genomic_DNA"/>
</dbReference>
<feature type="transmembrane region" description="Helical" evidence="1">
    <location>
        <begin position="12"/>
        <end position="31"/>
    </location>
</feature>
<dbReference type="SUPFAM" id="SSF82693">
    <property type="entry name" value="Multidrug efflux transporter AcrB pore domain, PN1, PN2, PC1 and PC2 subdomains"/>
    <property type="match status" value="1"/>
</dbReference>
<evidence type="ECO:0008006" key="3">
    <source>
        <dbReference type="Google" id="ProtNLM"/>
    </source>
</evidence>
<keyword evidence="1" id="KW-0812">Transmembrane</keyword>
<dbReference type="GO" id="GO:0005886">
    <property type="term" value="C:plasma membrane"/>
    <property type="evidence" value="ECO:0007669"/>
    <property type="project" value="TreeGrafter"/>
</dbReference>
<gene>
    <name evidence="2" type="ORF">S03H2_03218</name>
</gene>
<comment type="caution">
    <text evidence="2">The sequence shown here is derived from an EMBL/GenBank/DDBJ whole genome shotgun (WGS) entry which is preliminary data.</text>
</comment>
<reference evidence="2" key="1">
    <citation type="journal article" date="2014" name="Front. Microbiol.">
        <title>High frequency of phylogenetically diverse reductive dehalogenase-homologous genes in deep subseafloor sedimentary metagenomes.</title>
        <authorList>
            <person name="Kawai M."/>
            <person name="Futagami T."/>
            <person name="Toyoda A."/>
            <person name="Takaki Y."/>
            <person name="Nishi S."/>
            <person name="Hori S."/>
            <person name="Arai W."/>
            <person name="Tsubouchi T."/>
            <person name="Morono Y."/>
            <person name="Uchiyama I."/>
            <person name="Ito T."/>
            <person name="Fujiyama A."/>
            <person name="Inagaki F."/>
            <person name="Takami H."/>
        </authorList>
    </citation>
    <scope>NUCLEOTIDE SEQUENCE</scope>
    <source>
        <strain evidence="2">Expedition CK06-06</strain>
    </source>
</reference>